<dbReference type="Gene3D" id="3.40.50.720">
    <property type="entry name" value="NAD(P)-binding Rossmann-like Domain"/>
    <property type="match status" value="1"/>
</dbReference>
<sequence length="286" mass="32102">MNIICVNKALKQVIQPKPGSGAKELLNSCEKNLRIIKLDVTKDEDVKRSVEEVKCNMGDNELWAIVNNAGILISAEIEMGDIECFTKQMDVNCLGIIRVSKAFIPLLRKASGRVVNMASLAGRFSIPGMVAYCVSKAGVISFSDGLRREMKKWNIDVITVEPHLFKTNLCDQQSQQNALLNAWNESSSDVKQNYGEKYFEGFQLVLEKMLQSARPRVHDVVDTMFTAVTHRFVSSNYTVLGDIERLRVTLWSILPTRLVDFIGNLVYLHYTGKPVALISSSKDKIK</sequence>
<dbReference type="VEuPathDB" id="VectorBase:LDEU010088"/>
<dbReference type="OrthoDB" id="294295at2759"/>
<dbReference type="PRINTS" id="PR00081">
    <property type="entry name" value="GDHRDH"/>
</dbReference>
<name>A0A443S346_9ACAR</name>
<dbReference type="SUPFAM" id="SSF51735">
    <property type="entry name" value="NAD(P)-binding Rossmann-fold domains"/>
    <property type="match status" value="1"/>
</dbReference>
<dbReference type="EMBL" id="NCKV01010259">
    <property type="protein sequence ID" value="RWS21952.1"/>
    <property type="molecule type" value="Genomic_DNA"/>
</dbReference>
<dbReference type="InterPro" id="IPR002347">
    <property type="entry name" value="SDR_fam"/>
</dbReference>
<dbReference type="InterPro" id="IPR020904">
    <property type="entry name" value="Sc_DH/Rdtase_CS"/>
</dbReference>
<dbReference type="GO" id="GO:0016491">
    <property type="term" value="F:oxidoreductase activity"/>
    <property type="evidence" value="ECO:0007669"/>
    <property type="project" value="UniProtKB-KW"/>
</dbReference>
<keyword evidence="4" id="KW-1185">Reference proteome</keyword>
<comment type="caution">
    <text evidence="3">The sequence shown here is derived from an EMBL/GenBank/DDBJ whole genome shotgun (WGS) entry which is preliminary data.</text>
</comment>
<comment type="similarity">
    <text evidence="2">Belongs to the short-chain dehydrogenases/reductases (SDR) family.</text>
</comment>
<evidence type="ECO:0000313" key="4">
    <source>
        <dbReference type="Proteomes" id="UP000288716"/>
    </source>
</evidence>
<evidence type="ECO:0000256" key="1">
    <source>
        <dbReference type="ARBA" id="ARBA00023002"/>
    </source>
</evidence>
<dbReference type="InterPro" id="IPR036291">
    <property type="entry name" value="NAD(P)-bd_dom_sf"/>
</dbReference>
<dbReference type="Proteomes" id="UP000288716">
    <property type="component" value="Unassembled WGS sequence"/>
</dbReference>
<dbReference type="PANTHER" id="PTHR43313">
    <property type="entry name" value="SHORT-CHAIN DEHYDROGENASE/REDUCTASE FAMILY 9C"/>
    <property type="match status" value="1"/>
</dbReference>
<protein>
    <recommendedName>
        <fullName evidence="5">D-beta-hydroxybutyrate dehydrogenase-like protein</fullName>
    </recommendedName>
</protein>
<accession>A0A443S346</accession>
<proteinExistence type="inferred from homology"/>
<dbReference type="PANTHER" id="PTHR43313:SF36">
    <property type="entry name" value="D-BETA-HYDROXYBUTYRATE DEHYDROGENASE, MITOCHONDRIAL"/>
    <property type="match status" value="1"/>
</dbReference>
<dbReference type="Pfam" id="PF00106">
    <property type="entry name" value="adh_short"/>
    <property type="match status" value="1"/>
</dbReference>
<dbReference type="GO" id="GO:0008202">
    <property type="term" value="P:steroid metabolic process"/>
    <property type="evidence" value="ECO:0007669"/>
    <property type="project" value="TreeGrafter"/>
</dbReference>
<evidence type="ECO:0000256" key="2">
    <source>
        <dbReference type="RuleBase" id="RU000363"/>
    </source>
</evidence>
<dbReference type="PROSITE" id="PS00061">
    <property type="entry name" value="ADH_SHORT"/>
    <property type="match status" value="1"/>
</dbReference>
<evidence type="ECO:0008006" key="5">
    <source>
        <dbReference type="Google" id="ProtNLM"/>
    </source>
</evidence>
<organism evidence="3 4">
    <name type="scientific">Leptotrombidium deliense</name>
    <dbReference type="NCBI Taxonomy" id="299467"/>
    <lineage>
        <taxon>Eukaryota</taxon>
        <taxon>Metazoa</taxon>
        <taxon>Ecdysozoa</taxon>
        <taxon>Arthropoda</taxon>
        <taxon>Chelicerata</taxon>
        <taxon>Arachnida</taxon>
        <taxon>Acari</taxon>
        <taxon>Acariformes</taxon>
        <taxon>Trombidiformes</taxon>
        <taxon>Prostigmata</taxon>
        <taxon>Anystina</taxon>
        <taxon>Parasitengona</taxon>
        <taxon>Trombiculoidea</taxon>
        <taxon>Trombiculidae</taxon>
        <taxon>Leptotrombidium</taxon>
    </lineage>
</organism>
<dbReference type="PRINTS" id="PR00080">
    <property type="entry name" value="SDRFAMILY"/>
</dbReference>
<reference evidence="3 4" key="1">
    <citation type="journal article" date="2018" name="Gigascience">
        <title>Genomes of trombidid mites reveal novel predicted allergens and laterally-transferred genes associated with secondary metabolism.</title>
        <authorList>
            <person name="Dong X."/>
            <person name="Chaisiri K."/>
            <person name="Xia D."/>
            <person name="Armstrong S.D."/>
            <person name="Fang Y."/>
            <person name="Donnelly M.J."/>
            <person name="Kadowaki T."/>
            <person name="McGarry J.W."/>
            <person name="Darby A.C."/>
            <person name="Makepeace B.L."/>
        </authorList>
    </citation>
    <scope>NUCLEOTIDE SEQUENCE [LARGE SCALE GENOMIC DNA]</scope>
    <source>
        <strain evidence="3">UoL-UT</strain>
    </source>
</reference>
<dbReference type="STRING" id="299467.A0A443S346"/>
<evidence type="ECO:0000313" key="3">
    <source>
        <dbReference type="EMBL" id="RWS21952.1"/>
    </source>
</evidence>
<keyword evidence="1" id="KW-0560">Oxidoreductase</keyword>
<gene>
    <name evidence="3" type="ORF">B4U80_07773</name>
</gene>
<dbReference type="AlphaFoldDB" id="A0A443S346"/>